<dbReference type="Gene3D" id="1.20.1250.20">
    <property type="entry name" value="MFS general substrate transporter like domains"/>
    <property type="match status" value="1"/>
</dbReference>
<dbReference type="GO" id="GO:0016020">
    <property type="term" value="C:membrane"/>
    <property type="evidence" value="ECO:0007669"/>
    <property type="project" value="UniProtKB-SubCell"/>
</dbReference>
<proteinExistence type="predicted"/>
<dbReference type="SUPFAM" id="SSF103473">
    <property type="entry name" value="MFS general substrate transporter"/>
    <property type="match status" value="1"/>
</dbReference>
<evidence type="ECO:0000256" key="2">
    <source>
        <dbReference type="SAM" id="MobiDB-lite"/>
    </source>
</evidence>
<sequence length="544" mass="58697">MELERRTTDAPDASPEHGPVKPTNDKTLVTVAKYLRSFDDGWAIAWSLFLAILSFLRCLHIDTWDKSRYFPLRTVTRLNIISYLLAVFISIMFFVYLNASSGFLLSDVISLPRHLLGRAAGTLSFADELFSITATILWGIVSDVIGRRNVYVLGYFLMGLGLCLHPLATRFLPDLLLARLVFASGASSASCMLTAVLADYGTDTHRGKLAGLVGMASGLGAVTGALVLLRLPGIIATKWFDSPTTSAPGLIFVYESLAIVAVLFGLFLLVGMRGSRASWRLINDIQESDSLLNHTSNGATPQQLELPVASVWLSLLYDCPVAIRERKTIVEIARDGFLAARDPSILLGYIGSCLARGDSIIITIFLSLWVNKHFQTHGLCPGFDPNDPKGTCREAYILASSLNGAAQLCALVAAPLVGYLLDKIYPPMLTLISLFLCGLGYFLLSLSIDPTSPLVYPIVMLIGLGEIAMIVVSLSLATGSNVPRQSRGAVAGFSSFWGAIGILCTTQAGGWAFDGWKETAPFFLMATVHAIAFLLAAWVASTKG</sequence>
<feature type="compositionally biased region" description="Basic and acidic residues" evidence="2">
    <location>
        <begin position="1"/>
        <end position="19"/>
    </location>
</feature>
<dbReference type="AlphaFoldDB" id="A0A507DHL5"/>
<evidence type="ECO:0000256" key="3">
    <source>
        <dbReference type="SAM" id="Phobius"/>
    </source>
</evidence>
<keyword evidence="3" id="KW-0812">Transmembrane</keyword>
<feature type="transmembrane region" description="Helical" evidence="3">
    <location>
        <begin position="251"/>
        <end position="270"/>
    </location>
</feature>
<dbReference type="PANTHER" id="PTHR23524">
    <property type="entry name" value="TRANSPORTER, PUTATIVE (AFU_ORTHOLOGUE AFUA_8G04850)-RELATED"/>
    <property type="match status" value="1"/>
</dbReference>
<feature type="region of interest" description="Disordered" evidence="2">
    <location>
        <begin position="1"/>
        <end position="24"/>
    </location>
</feature>
<comment type="subcellular location">
    <subcellularLocation>
        <location evidence="1">Membrane</location>
        <topology evidence="1">Multi-pass membrane protein</topology>
    </subcellularLocation>
</comment>
<dbReference type="GO" id="GO:0022857">
    <property type="term" value="F:transmembrane transporter activity"/>
    <property type="evidence" value="ECO:0007669"/>
    <property type="project" value="InterPro"/>
</dbReference>
<keyword evidence="3" id="KW-1133">Transmembrane helix</keyword>
<gene>
    <name evidence="5" type="ORF">SeMB42_g02162</name>
</gene>
<dbReference type="InterPro" id="IPR011701">
    <property type="entry name" value="MFS"/>
</dbReference>
<keyword evidence="6" id="KW-1185">Reference proteome</keyword>
<feature type="transmembrane region" description="Helical" evidence="3">
    <location>
        <begin position="489"/>
        <end position="513"/>
    </location>
</feature>
<dbReference type="STRING" id="286115.A0A507DHL5"/>
<organism evidence="5 6">
    <name type="scientific">Synchytrium endobioticum</name>
    <dbReference type="NCBI Taxonomy" id="286115"/>
    <lineage>
        <taxon>Eukaryota</taxon>
        <taxon>Fungi</taxon>
        <taxon>Fungi incertae sedis</taxon>
        <taxon>Chytridiomycota</taxon>
        <taxon>Chytridiomycota incertae sedis</taxon>
        <taxon>Chytridiomycetes</taxon>
        <taxon>Synchytriales</taxon>
        <taxon>Synchytriaceae</taxon>
        <taxon>Synchytrium</taxon>
    </lineage>
</organism>
<dbReference type="VEuPathDB" id="FungiDB:SeMB42_g02162"/>
<protein>
    <recommendedName>
        <fullName evidence="4">Major facilitator superfamily (MFS) profile domain-containing protein</fullName>
    </recommendedName>
</protein>
<evidence type="ECO:0000313" key="6">
    <source>
        <dbReference type="Proteomes" id="UP000317494"/>
    </source>
</evidence>
<feature type="transmembrane region" description="Helical" evidence="3">
    <location>
        <begin position="150"/>
        <end position="169"/>
    </location>
</feature>
<feature type="transmembrane region" description="Helical" evidence="3">
    <location>
        <begin position="209"/>
        <end position="231"/>
    </location>
</feature>
<feature type="transmembrane region" description="Helical" evidence="3">
    <location>
        <begin position="41"/>
        <end position="59"/>
    </location>
</feature>
<feature type="transmembrane region" description="Helical" evidence="3">
    <location>
        <begin position="175"/>
        <end position="197"/>
    </location>
</feature>
<evidence type="ECO:0000256" key="1">
    <source>
        <dbReference type="ARBA" id="ARBA00004141"/>
    </source>
</evidence>
<feature type="transmembrane region" description="Helical" evidence="3">
    <location>
        <begin position="119"/>
        <end position="138"/>
    </location>
</feature>
<keyword evidence="3" id="KW-0472">Membrane</keyword>
<dbReference type="InterPro" id="IPR036259">
    <property type="entry name" value="MFS_trans_sf"/>
</dbReference>
<feature type="domain" description="Major facilitator superfamily (MFS) profile" evidence="4">
    <location>
        <begin position="74"/>
        <end position="544"/>
    </location>
</feature>
<dbReference type="Pfam" id="PF07690">
    <property type="entry name" value="MFS_1"/>
    <property type="match status" value="2"/>
</dbReference>
<feature type="transmembrane region" description="Helical" evidence="3">
    <location>
        <begin position="454"/>
        <end position="477"/>
    </location>
</feature>
<dbReference type="PROSITE" id="PS50850">
    <property type="entry name" value="MFS"/>
    <property type="match status" value="1"/>
</dbReference>
<feature type="transmembrane region" description="Helical" evidence="3">
    <location>
        <begin position="428"/>
        <end position="448"/>
    </location>
</feature>
<comment type="caution">
    <text evidence="5">The sequence shown here is derived from an EMBL/GenBank/DDBJ whole genome shotgun (WGS) entry which is preliminary data.</text>
</comment>
<dbReference type="InterPro" id="IPR020846">
    <property type="entry name" value="MFS_dom"/>
</dbReference>
<feature type="transmembrane region" description="Helical" evidence="3">
    <location>
        <begin position="80"/>
        <end position="99"/>
    </location>
</feature>
<accession>A0A507DHL5</accession>
<feature type="transmembrane region" description="Helical" evidence="3">
    <location>
        <begin position="519"/>
        <end position="540"/>
    </location>
</feature>
<evidence type="ECO:0000313" key="5">
    <source>
        <dbReference type="EMBL" id="TPX50727.1"/>
    </source>
</evidence>
<dbReference type="PANTHER" id="PTHR23524:SF1">
    <property type="entry name" value="MRH DOMAIN-CONTAINING PROTEIN-RELATED"/>
    <property type="match status" value="1"/>
</dbReference>
<dbReference type="EMBL" id="QEAN01000063">
    <property type="protein sequence ID" value="TPX50727.1"/>
    <property type="molecule type" value="Genomic_DNA"/>
</dbReference>
<name>A0A507DHL5_9FUNG</name>
<evidence type="ECO:0000259" key="4">
    <source>
        <dbReference type="PROSITE" id="PS50850"/>
    </source>
</evidence>
<dbReference type="Proteomes" id="UP000317494">
    <property type="component" value="Unassembled WGS sequence"/>
</dbReference>
<feature type="transmembrane region" description="Helical" evidence="3">
    <location>
        <begin position="395"/>
        <end position="421"/>
    </location>
</feature>
<reference evidence="5 6" key="1">
    <citation type="journal article" date="2019" name="Sci. Rep.">
        <title>Comparative genomics of chytrid fungi reveal insights into the obligate biotrophic and pathogenic lifestyle of Synchytrium endobioticum.</title>
        <authorList>
            <person name="van de Vossenberg B.T.L.H."/>
            <person name="Warris S."/>
            <person name="Nguyen H.D.T."/>
            <person name="van Gent-Pelzer M.P.E."/>
            <person name="Joly D.L."/>
            <person name="van de Geest H.C."/>
            <person name="Bonants P.J.M."/>
            <person name="Smith D.S."/>
            <person name="Levesque C.A."/>
            <person name="van der Lee T.A.J."/>
        </authorList>
    </citation>
    <scope>NUCLEOTIDE SEQUENCE [LARGE SCALE GENOMIC DNA]</scope>
    <source>
        <strain evidence="5 6">MB42</strain>
    </source>
</reference>